<dbReference type="EMBL" id="LJJR01000003">
    <property type="protein sequence ID" value="KPD32955.1"/>
    <property type="molecule type" value="Genomic_DNA"/>
</dbReference>
<dbReference type="Proteomes" id="UP000053099">
    <property type="component" value="Unassembled WGS sequence"/>
</dbReference>
<dbReference type="Gene3D" id="3.40.50.300">
    <property type="entry name" value="P-loop containing nucleotide triphosphate hydrolases"/>
    <property type="match status" value="1"/>
</dbReference>
<dbReference type="InterPro" id="IPR003593">
    <property type="entry name" value="AAA+_ATPase"/>
</dbReference>
<dbReference type="PATRIC" id="fig|37636.3.peg.1098"/>
<dbReference type="GO" id="GO:0005524">
    <property type="term" value="F:ATP binding"/>
    <property type="evidence" value="ECO:0007669"/>
    <property type="project" value="UniProtKB-KW"/>
</dbReference>
<dbReference type="InterPro" id="IPR027417">
    <property type="entry name" value="P-loop_NTPase"/>
</dbReference>
<evidence type="ECO:0000256" key="1">
    <source>
        <dbReference type="ARBA" id="ARBA00022448"/>
    </source>
</evidence>
<dbReference type="Pfam" id="PF00005">
    <property type="entry name" value="ABC_tran"/>
    <property type="match status" value="1"/>
</dbReference>
<proteinExistence type="predicted"/>
<evidence type="ECO:0000313" key="6">
    <source>
        <dbReference type="EMBL" id="KPD32955.1"/>
    </source>
</evidence>
<accession>A0A0N0IRT4</accession>
<dbReference type="SUPFAM" id="SSF52540">
    <property type="entry name" value="P-loop containing nucleoside triphosphate hydrolases"/>
    <property type="match status" value="1"/>
</dbReference>
<comment type="caution">
    <text evidence="6">The sequence shown here is derived from an EMBL/GenBank/DDBJ whole genome shotgun (WGS) entry which is preliminary data.</text>
</comment>
<dbReference type="CDD" id="cd03214">
    <property type="entry name" value="ABC_Iron-Siderophores_B12_Hemin"/>
    <property type="match status" value="1"/>
</dbReference>
<dbReference type="PROSITE" id="PS00211">
    <property type="entry name" value="ABC_TRANSPORTER_1"/>
    <property type="match status" value="1"/>
</dbReference>
<keyword evidence="2" id="KW-0547">Nucleotide-binding</keyword>
<keyword evidence="3 6" id="KW-0067">ATP-binding</keyword>
<dbReference type="InterPro" id="IPR003439">
    <property type="entry name" value="ABC_transporter-like_ATP-bd"/>
</dbReference>
<feature type="domain" description="ABC transporter" evidence="5">
    <location>
        <begin position="4"/>
        <end position="234"/>
    </location>
</feature>
<evidence type="ECO:0000256" key="2">
    <source>
        <dbReference type="ARBA" id="ARBA00022741"/>
    </source>
</evidence>
<organism evidence="6 7">
    <name type="scientific">Thermus scotoductus</name>
    <dbReference type="NCBI Taxonomy" id="37636"/>
    <lineage>
        <taxon>Bacteria</taxon>
        <taxon>Thermotogati</taxon>
        <taxon>Deinococcota</taxon>
        <taxon>Deinococci</taxon>
        <taxon>Thermales</taxon>
        <taxon>Thermaceae</taxon>
        <taxon>Thermus</taxon>
    </lineage>
</organism>
<dbReference type="SMART" id="SM00382">
    <property type="entry name" value="AAA"/>
    <property type="match status" value="1"/>
</dbReference>
<evidence type="ECO:0000313" key="7">
    <source>
        <dbReference type="Proteomes" id="UP000053099"/>
    </source>
</evidence>
<dbReference type="PANTHER" id="PTHR42794">
    <property type="entry name" value="HEMIN IMPORT ATP-BINDING PROTEIN HMUV"/>
    <property type="match status" value="1"/>
</dbReference>
<evidence type="ECO:0000256" key="3">
    <source>
        <dbReference type="ARBA" id="ARBA00022840"/>
    </source>
</evidence>
<dbReference type="GO" id="GO:0016887">
    <property type="term" value="F:ATP hydrolysis activity"/>
    <property type="evidence" value="ECO:0007669"/>
    <property type="project" value="InterPro"/>
</dbReference>
<keyword evidence="1" id="KW-0813">Transport</keyword>
<dbReference type="AlphaFoldDB" id="A0A0N0IRT4"/>
<dbReference type="PROSITE" id="PS50893">
    <property type="entry name" value="ABC_TRANSPORTER_2"/>
    <property type="match status" value="1"/>
</dbReference>
<name>A0A0N0IRT4_THESC</name>
<keyword evidence="4" id="KW-1278">Translocase</keyword>
<dbReference type="InterPro" id="IPR017871">
    <property type="entry name" value="ABC_transporter-like_CS"/>
</dbReference>
<evidence type="ECO:0000256" key="4">
    <source>
        <dbReference type="ARBA" id="ARBA00022967"/>
    </source>
</evidence>
<reference evidence="6 7" key="1">
    <citation type="submission" date="2015-09" db="EMBL/GenBank/DDBJ databases">
        <title>Draft genome sequence of Thermus scotoductus strain K1 isolated from a geothermal spring in Nagorno-Karabakh, Armenia.</title>
        <authorList>
            <person name="Saghatelyan A."/>
            <person name="Poghosyan L."/>
            <person name="Panosyan H."/>
            <person name="Birkeland N.-K."/>
        </authorList>
    </citation>
    <scope>NUCLEOTIDE SEQUENCE [LARGE SCALE GENOMIC DNA]</scope>
    <source>
        <strain evidence="6 7">K1</strain>
    </source>
</reference>
<sequence length="250" mass="26885">MEGLEAKGIVGPYALLGVDLAVRPGEWVTLLGPNGSGKSTLLRVMAGLLRPRAGGVFLEGKPLRGYGSYARGRLLAYLPQGGPYPEGLLVEEVVRLGRLPHLGLWGREVREDVEAVEWALEVTGASRFRGRYLGSLSGGERQRVLLARALAARPRYLLLDEPTTFLDLEYQGGLLALFQNLVAKGMGILSVLHDPNQAALAGRVAVLKGGRLLAEGRPEAVLTEALLQNLYGPGVRVAHLMGRPHVYLDG</sequence>
<dbReference type="PANTHER" id="PTHR42794:SF1">
    <property type="entry name" value="HEMIN IMPORT ATP-BINDING PROTEIN HMUV"/>
    <property type="match status" value="1"/>
</dbReference>
<protein>
    <submittedName>
        <fullName evidence="6">Iron ABC transporter ATP-binding protein</fullName>
    </submittedName>
</protein>
<dbReference type="FunFam" id="3.40.50.300:FF:000134">
    <property type="entry name" value="Iron-enterobactin ABC transporter ATP-binding protein"/>
    <property type="match status" value="1"/>
</dbReference>
<evidence type="ECO:0000259" key="5">
    <source>
        <dbReference type="PROSITE" id="PS50893"/>
    </source>
</evidence>
<gene>
    <name evidence="6" type="ORF">AN926_00620</name>
</gene>